<dbReference type="GeneID" id="83879145"/>
<evidence type="ECO:0000256" key="2">
    <source>
        <dbReference type="ARBA" id="ARBA00023125"/>
    </source>
</evidence>
<gene>
    <name evidence="7" type="ORF">PH7735_00041</name>
</gene>
<evidence type="ECO:0000313" key="8">
    <source>
        <dbReference type="Proteomes" id="UP000051870"/>
    </source>
</evidence>
<protein>
    <submittedName>
        <fullName evidence="7">Mycofactocin system transcriptional regulator</fullName>
    </submittedName>
</protein>
<reference evidence="8" key="1">
    <citation type="submission" date="2015-09" db="EMBL/GenBank/DDBJ databases">
        <authorList>
            <person name="Rodrigo-Torres Lidia"/>
            <person name="Arahal R.David."/>
        </authorList>
    </citation>
    <scope>NUCLEOTIDE SEQUENCE [LARGE SCALE GENOMIC DNA]</scope>
    <source>
        <strain evidence="8">CECT 7735</strain>
    </source>
</reference>
<name>A0A0P1I7V9_9RHOB</name>
<dbReference type="PROSITE" id="PS50977">
    <property type="entry name" value="HTH_TETR_2"/>
    <property type="match status" value="1"/>
</dbReference>
<dbReference type="PROSITE" id="PS50917">
    <property type="entry name" value="SPOC"/>
    <property type="match status" value="1"/>
</dbReference>
<feature type="domain" description="HTH tetR-type" evidence="6">
    <location>
        <begin position="11"/>
        <end position="71"/>
    </location>
</feature>
<keyword evidence="2 4" id="KW-0238">DNA-binding</keyword>
<dbReference type="InterPro" id="IPR001647">
    <property type="entry name" value="HTH_TetR"/>
</dbReference>
<sequence>MTLSLRQKRRQETAHAIQTATLELAIENGLENITTEEIAAAAGVSTRTFFNYFTNKEAAAIGTPPGFHEEDKAALRDGTAPLTEDLKRFLDKHMETLAKKDNILRMVGKVLRSNEKARGILDGFLTIERDDLTECLMARVENRQVAAAVASNVTNVTARAIHLWEHEPDRSLGEALDTIWEGLIVASHLLAGSSDQR</sequence>
<keyword evidence="3" id="KW-0804">Transcription</keyword>
<accession>A0A0P1I7V9</accession>
<dbReference type="GO" id="GO:0003700">
    <property type="term" value="F:DNA-binding transcription factor activity"/>
    <property type="evidence" value="ECO:0007669"/>
    <property type="project" value="TreeGrafter"/>
</dbReference>
<dbReference type="AlphaFoldDB" id="A0A0P1I7V9"/>
<dbReference type="InterPro" id="IPR009057">
    <property type="entry name" value="Homeodomain-like_sf"/>
</dbReference>
<dbReference type="SUPFAM" id="SSF46689">
    <property type="entry name" value="Homeodomain-like"/>
    <property type="match status" value="1"/>
</dbReference>
<dbReference type="STRING" id="1715693.PH7735_00041"/>
<keyword evidence="1" id="KW-0805">Transcription regulation</keyword>
<evidence type="ECO:0000256" key="1">
    <source>
        <dbReference type="ARBA" id="ARBA00023015"/>
    </source>
</evidence>
<dbReference type="PANTHER" id="PTHR30055:SF238">
    <property type="entry name" value="MYCOFACTOCIN BIOSYNTHESIS TRANSCRIPTIONAL REGULATOR MFTR-RELATED"/>
    <property type="match status" value="1"/>
</dbReference>
<keyword evidence="8" id="KW-1185">Reference proteome</keyword>
<evidence type="ECO:0000256" key="4">
    <source>
        <dbReference type="PROSITE-ProRule" id="PRU00335"/>
    </source>
</evidence>
<dbReference type="InterPro" id="IPR050109">
    <property type="entry name" value="HTH-type_TetR-like_transc_reg"/>
</dbReference>
<feature type="DNA-binding region" description="H-T-H motif" evidence="4">
    <location>
        <begin position="34"/>
        <end position="53"/>
    </location>
</feature>
<dbReference type="PANTHER" id="PTHR30055">
    <property type="entry name" value="HTH-TYPE TRANSCRIPTIONAL REGULATOR RUTR"/>
    <property type="match status" value="1"/>
</dbReference>
<dbReference type="InterPro" id="IPR010912">
    <property type="entry name" value="SPOC_met"/>
</dbReference>
<evidence type="ECO:0000259" key="5">
    <source>
        <dbReference type="PROSITE" id="PS50917"/>
    </source>
</evidence>
<dbReference type="EMBL" id="CYTW01000001">
    <property type="protein sequence ID" value="CUJ81590.1"/>
    <property type="molecule type" value="Genomic_DNA"/>
</dbReference>
<evidence type="ECO:0000313" key="7">
    <source>
        <dbReference type="EMBL" id="CUJ81590.1"/>
    </source>
</evidence>
<dbReference type="Pfam" id="PF00440">
    <property type="entry name" value="TetR_N"/>
    <property type="match status" value="1"/>
</dbReference>
<evidence type="ECO:0000256" key="3">
    <source>
        <dbReference type="ARBA" id="ARBA00023163"/>
    </source>
</evidence>
<dbReference type="Proteomes" id="UP000051870">
    <property type="component" value="Unassembled WGS sequence"/>
</dbReference>
<feature type="domain" description="SPOC" evidence="5">
    <location>
        <begin position="1"/>
        <end position="114"/>
    </location>
</feature>
<evidence type="ECO:0000259" key="6">
    <source>
        <dbReference type="PROSITE" id="PS50977"/>
    </source>
</evidence>
<dbReference type="RefSeq" id="WP_058309333.1">
    <property type="nucleotide sequence ID" value="NZ_CYTW01000001.1"/>
</dbReference>
<dbReference type="GO" id="GO:0000976">
    <property type="term" value="F:transcription cis-regulatory region binding"/>
    <property type="evidence" value="ECO:0007669"/>
    <property type="project" value="TreeGrafter"/>
</dbReference>
<dbReference type="Gene3D" id="1.10.357.10">
    <property type="entry name" value="Tetracycline Repressor, domain 2"/>
    <property type="match status" value="1"/>
</dbReference>
<proteinExistence type="predicted"/>
<organism evidence="7 8">
    <name type="scientific">Shimia thalassica</name>
    <dbReference type="NCBI Taxonomy" id="1715693"/>
    <lineage>
        <taxon>Bacteria</taxon>
        <taxon>Pseudomonadati</taxon>
        <taxon>Pseudomonadota</taxon>
        <taxon>Alphaproteobacteria</taxon>
        <taxon>Rhodobacterales</taxon>
        <taxon>Roseobacteraceae</taxon>
    </lineage>
</organism>